<dbReference type="GeneID" id="14904637"/>
<evidence type="ECO:0000313" key="1">
    <source>
        <dbReference type="EMBL" id="EGR28556.1"/>
    </source>
</evidence>
<evidence type="ECO:0000313" key="2">
    <source>
        <dbReference type="Proteomes" id="UP000008983"/>
    </source>
</evidence>
<dbReference type="Proteomes" id="UP000008983">
    <property type="component" value="Unassembled WGS sequence"/>
</dbReference>
<dbReference type="RefSeq" id="XP_004029792.1">
    <property type="nucleotide sequence ID" value="XM_004029744.1"/>
</dbReference>
<keyword evidence="2" id="KW-1185">Reference proteome</keyword>
<gene>
    <name evidence="1" type="ORF">IMG5_172920</name>
</gene>
<dbReference type="InParanoid" id="G0R1U7"/>
<organism evidence="1 2">
    <name type="scientific">Ichthyophthirius multifiliis</name>
    <name type="common">White spot disease agent</name>
    <name type="synonym">Ich</name>
    <dbReference type="NCBI Taxonomy" id="5932"/>
    <lineage>
        <taxon>Eukaryota</taxon>
        <taxon>Sar</taxon>
        <taxon>Alveolata</taxon>
        <taxon>Ciliophora</taxon>
        <taxon>Intramacronucleata</taxon>
        <taxon>Oligohymenophorea</taxon>
        <taxon>Hymenostomatida</taxon>
        <taxon>Ophryoglenina</taxon>
        <taxon>Ichthyophthirius</taxon>
    </lineage>
</organism>
<proteinExistence type="predicted"/>
<dbReference type="AlphaFoldDB" id="G0R1U7"/>
<name>G0R1U7_ICHMU</name>
<sequence length="134" mass="16375">MMLYSKKLKQNTLNMKQVNFQIRKMKVHLKKKKNNQILKAFKEKNQICLFQNLKAYFYMKIRLLLKFQLISNVNTLLDQTLLIYYKQKKQQNKRTLLYKNTLIDLIIQFIGQQTKQFNKSKWIQEQVIQQNTQI</sequence>
<protein>
    <submittedName>
        <fullName evidence="1">Uncharacterized protein</fullName>
    </submittedName>
</protein>
<accession>G0R1U7</accession>
<dbReference type="EMBL" id="GL984230">
    <property type="protein sequence ID" value="EGR28556.1"/>
    <property type="molecule type" value="Genomic_DNA"/>
</dbReference>
<reference evidence="1 2" key="1">
    <citation type="submission" date="2011-07" db="EMBL/GenBank/DDBJ databases">
        <authorList>
            <person name="Coyne R."/>
            <person name="Brami D."/>
            <person name="Johnson J."/>
            <person name="Hostetler J."/>
            <person name="Hannick L."/>
            <person name="Clark T."/>
            <person name="Cassidy-Hanley D."/>
            <person name="Inman J."/>
        </authorList>
    </citation>
    <scope>NUCLEOTIDE SEQUENCE [LARGE SCALE GENOMIC DNA]</scope>
    <source>
        <strain evidence="1 2">G5</strain>
    </source>
</reference>